<dbReference type="PROSITE" id="PS51296">
    <property type="entry name" value="RIESKE"/>
    <property type="match status" value="1"/>
</dbReference>
<keyword evidence="4" id="KW-0411">Iron-sulfur</keyword>
<evidence type="ECO:0000259" key="5">
    <source>
        <dbReference type="PROSITE" id="PS51296"/>
    </source>
</evidence>
<dbReference type="GO" id="GO:0046872">
    <property type="term" value="F:metal ion binding"/>
    <property type="evidence" value="ECO:0007669"/>
    <property type="project" value="UniProtKB-KW"/>
</dbReference>
<reference evidence="6" key="2">
    <citation type="submission" date="2022-02" db="EMBL/GenBank/DDBJ databases">
        <authorList>
            <person name="Elcheninov A.G."/>
            <person name="Sorokin D.Y."/>
            <person name="Kublanov I.V."/>
        </authorList>
    </citation>
    <scope>NUCLEOTIDE SEQUENCE</scope>
    <source>
        <strain evidence="6">AArc-St2</strain>
    </source>
</reference>
<dbReference type="InterPro" id="IPR036922">
    <property type="entry name" value="Rieske_2Fe-2S_sf"/>
</dbReference>
<dbReference type="RefSeq" id="WP_174653110.1">
    <property type="nucleotide sequence ID" value="NZ_JAKRVX010000001.1"/>
</dbReference>
<evidence type="ECO:0000313" key="6">
    <source>
        <dbReference type="EMBL" id="MCL9815336.1"/>
    </source>
</evidence>
<organism evidence="6 7">
    <name type="scientific">Natronocalculus amylovorans</name>
    <dbReference type="NCBI Taxonomy" id="2917812"/>
    <lineage>
        <taxon>Archaea</taxon>
        <taxon>Methanobacteriati</taxon>
        <taxon>Methanobacteriota</taxon>
        <taxon>Stenosarchaea group</taxon>
        <taxon>Halobacteria</taxon>
        <taxon>Halobacteriales</taxon>
        <taxon>Haloferacaceae</taxon>
        <taxon>Natronocalculus</taxon>
    </lineage>
</organism>
<dbReference type="Gene3D" id="2.102.10.10">
    <property type="entry name" value="Rieske [2Fe-2S] iron-sulphur domain"/>
    <property type="match status" value="1"/>
</dbReference>
<feature type="domain" description="Rieske" evidence="5">
    <location>
        <begin position="3"/>
        <end position="110"/>
    </location>
</feature>
<dbReference type="Proteomes" id="UP001203207">
    <property type="component" value="Unassembled WGS sequence"/>
</dbReference>
<keyword evidence="2" id="KW-0479">Metal-binding</keyword>
<dbReference type="GO" id="GO:0051537">
    <property type="term" value="F:2 iron, 2 sulfur cluster binding"/>
    <property type="evidence" value="ECO:0007669"/>
    <property type="project" value="UniProtKB-KW"/>
</dbReference>
<reference evidence="6" key="1">
    <citation type="journal article" date="2022" name="Syst. Appl. Microbiol.">
        <title>Natronocalculus amylovorans gen. nov., sp. nov., and Natranaeroarchaeum aerophilus sp. nov., dominant culturable amylolytic natronoarchaea from hypersaline soda lakes in southwestern Siberia.</title>
        <authorList>
            <person name="Sorokin D.Y."/>
            <person name="Elcheninov A.G."/>
            <person name="Khizhniak T.V."/>
            <person name="Koenen M."/>
            <person name="Bale N.J."/>
            <person name="Damste J.S.S."/>
            <person name="Kublanov I.V."/>
        </authorList>
    </citation>
    <scope>NUCLEOTIDE SEQUENCE</scope>
    <source>
        <strain evidence="6">AArc-St2</strain>
    </source>
</reference>
<comment type="caution">
    <text evidence="6">The sequence shown here is derived from an EMBL/GenBank/DDBJ whole genome shotgun (WGS) entry which is preliminary data.</text>
</comment>
<evidence type="ECO:0000313" key="7">
    <source>
        <dbReference type="Proteomes" id="UP001203207"/>
    </source>
</evidence>
<dbReference type="SUPFAM" id="SSF50022">
    <property type="entry name" value="ISP domain"/>
    <property type="match status" value="1"/>
</dbReference>
<dbReference type="AlphaFoldDB" id="A0AAE3K6V2"/>
<gene>
    <name evidence="6" type="ORF">AArcSt2_00090</name>
</gene>
<keyword evidence="7" id="KW-1185">Reference proteome</keyword>
<dbReference type="InterPro" id="IPR017941">
    <property type="entry name" value="Rieske_2Fe-2S"/>
</dbReference>
<sequence>MTGDRITSVDEIPNDSTFIFRVYDPAEETEKEAILTQLEDGPIGWLNYCQHYTHIKLDKGSGAEMRNGEIICTNHGAYFESDTGYCNFGPCEGAYLNDVKITVEDGTVYLSDDRYEFRGLGALESDGDLGSKSNYKF</sequence>
<keyword evidence="3" id="KW-0408">Iron</keyword>
<evidence type="ECO:0000256" key="4">
    <source>
        <dbReference type="ARBA" id="ARBA00023014"/>
    </source>
</evidence>
<accession>A0AAE3K6V2</accession>
<name>A0AAE3K6V2_9EURY</name>
<evidence type="ECO:0000256" key="1">
    <source>
        <dbReference type="ARBA" id="ARBA00022714"/>
    </source>
</evidence>
<proteinExistence type="predicted"/>
<evidence type="ECO:0000256" key="3">
    <source>
        <dbReference type="ARBA" id="ARBA00023004"/>
    </source>
</evidence>
<dbReference type="PANTHER" id="PTHR40261:SF1">
    <property type="entry name" value="RIESKE DOMAIN-CONTAINING PROTEIN"/>
    <property type="match status" value="1"/>
</dbReference>
<keyword evidence="1" id="KW-0001">2Fe-2S</keyword>
<dbReference type="Pfam" id="PF00355">
    <property type="entry name" value="Rieske"/>
    <property type="match status" value="1"/>
</dbReference>
<evidence type="ECO:0000256" key="2">
    <source>
        <dbReference type="ARBA" id="ARBA00022723"/>
    </source>
</evidence>
<dbReference type="PANTHER" id="PTHR40261">
    <property type="match status" value="1"/>
</dbReference>
<dbReference type="EMBL" id="JAKRVX010000001">
    <property type="protein sequence ID" value="MCL9815336.1"/>
    <property type="molecule type" value="Genomic_DNA"/>
</dbReference>
<protein>
    <submittedName>
        <fullName evidence="6">Rieske 2Fe-2S domain-containing protein</fullName>
    </submittedName>
</protein>